<sequence length="79" mass="8928">MSVTNNILLYQLPDGQTQLEVHLQNESVWLTQVQMAELFDASHPNVTMHIRNVFKEGELEENAVGKESLLTAADGKQNY</sequence>
<evidence type="ECO:0000313" key="1">
    <source>
        <dbReference type="EMBL" id="SMB91105.1"/>
    </source>
</evidence>
<evidence type="ECO:0000313" key="2">
    <source>
        <dbReference type="Proteomes" id="UP000192266"/>
    </source>
</evidence>
<reference evidence="1 2" key="1">
    <citation type="submission" date="2017-04" db="EMBL/GenBank/DDBJ databases">
        <authorList>
            <person name="Afonso C.L."/>
            <person name="Miller P.J."/>
            <person name="Scott M.A."/>
            <person name="Spackman E."/>
            <person name="Goraichik I."/>
            <person name="Dimitrov K.M."/>
            <person name="Suarez D.L."/>
            <person name="Swayne D.E."/>
        </authorList>
    </citation>
    <scope>NUCLEOTIDE SEQUENCE [LARGE SCALE GENOMIC DNA]</scope>
    <source>
        <strain evidence="1 2">DSM 11622</strain>
    </source>
</reference>
<dbReference type="PANTHER" id="PTHR35810">
    <property type="entry name" value="CYTOPLASMIC PROTEIN-RELATED"/>
    <property type="match status" value="1"/>
</dbReference>
<organism evidence="1 2">
    <name type="scientific">Hymenobacter roseosalivarius DSM 11622</name>
    <dbReference type="NCBI Taxonomy" id="645990"/>
    <lineage>
        <taxon>Bacteria</taxon>
        <taxon>Pseudomonadati</taxon>
        <taxon>Bacteroidota</taxon>
        <taxon>Cytophagia</taxon>
        <taxon>Cytophagales</taxon>
        <taxon>Hymenobacteraceae</taxon>
        <taxon>Hymenobacter</taxon>
    </lineage>
</organism>
<dbReference type="RefSeq" id="WP_084444582.1">
    <property type="nucleotide sequence ID" value="NZ_FWWW01000055.1"/>
</dbReference>
<dbReference type="PANTHER" id="PTHR35810:SF1">
    <property type="entry name" value="CYTOPLASMIC PROTEIN"/>
    <property type="match status" value="1"/>
</dbReference>
<keyword evidence="2" id="KW-1185">Reference proteome</keyword>
<dbReference type="EMBL" id="FWWW01000055">
    <property type="protein sequence ID" value="SMB91105.1"/>
    <property type="molecule type" value="Genomic_DNA"/>
</dbReference>
<dbReference type="Proteomes" id="UP000192266">
    <property type="component" value="Unassembled WGS sequence"/>
</dbReference>
<name>A0A1W1VCQ1_9BACT</name>
<proteinExistence type="predicted"/>
<dbReference type="OrthoDB" id="9802752at2"/>
<gene>
    <name evidence="1" type="ORF">SAMN00120144_0636</name>
</gene>
<protein>
    <submittedName>
        <fullName evidence="1">Death-on-curing family protein</fullName>
    </submittedName>
</protein>
<dbReference type="AlphaFoldDB" id="A0A1W1VCQ1"/>
<accession>A0A1W1VCQ1</accession>